<evidence type="ECO:0000313" key="3">
    <source>
        <dbReference type="Proteomes" id="UP001549122"/>
    </source>
</evidence>
<sequence length="216" mass="24902">MNTLTKLKFTKEGDFAPFAGNTVVANLYDQPHLLTIVDQLQTAYRELPFSEKLTLTPPESIHMTVFELLCDQNRQPEFWSKVLPLDIPIADVHAYFAEKLSHFPLTGEHIKMTVQGLGRQCILLKPADKASQERLDNIRDFISYQTGVVFPNHHNYQFHITFGYIREELTDEEVEFLAACRKDLEKTILSKLTEVAISRIDYTTFESMARFVPYGQ</sequence>
<name>A0ABV2FGJ0_9STRE</name>
<dbReference type="Gene3D" id="3.90.1140.10">
    <property type="entry name" value="Cyclic phosphodiesterase"/>
    <property type="match status" value="1"/>
</dbReference>
<dbReference type="SUPFAM" id="SSF55144">
    <property type="entry name" value="LigT-like"/>
    <property type="match status" value="1"/>
</dbReference>
<dbReference type="Pfam" id="PF08975">
    <property type="entry name" value="2H-phosphodiest"/>
    <property type="match status" value="1"/>
</dbReference>
<proteinExistence type="predicted"/>
<protein>
    <recommendedName>
        <fullName evidence="1">DUF1868 domain-containing protein</fullName>
    </recommendedName>
</protein>
<accession>A0ABV2FGJ0</accession>
<feature type="domain" description="DUF1868" evidence="1">
    <location>
        <begin position="8"/>
        <end position="120"/>
    </location>
</feature>
<dbReference type="Proteomes" id="UP001549122">
    <property type="component" value="Unassembled WGS sequence"/>
</dbReference>
<evidence type="ECO:0000259" key="1">
    <source>
        <dbReference type="Pfam" id="PF08975"/>
    </source>
</evidence>
<dbReference type="InterPro" id="IPR009097">
    <property type="entry name" value="Cyclic_Pdiesterase"/>
</dbReference>
<dbReference type="InterPro" id="IPR015069">
    <property type="entry name" value="2H-PEstase_DUF1868"/>
</dbReference>
<evidence type="ECO:0000313" key="2">
    <source>
        <dbReference type="EMBL" id="MET3557658.1"/>
    </source>
</evidence>
<dbReference type="EMBL" id="JBEPLO010000006">
    <property type="protein sequence ID" value="MET3557658.1"/>
    <property type="molecule type" value="Genomic_DNA"/>
</dbReference>
<keyword evidence="3" id="KW-1185">Reference proteome</keyword>
<gene>
    <name evidence="2" type="ORF">ABID29_000768</name>
</gene>
<dbReference type="RefSeq" id="WP_354364517.1">
    <property type="nucleotide sequence ID" value="NZ_JBEPLO010000006.1"/>
</dbReference>
<reference evidence="2 3" key="1">
    <citation type="submission" date="2024-06" db="EMBL/GenBank/DDBJ databases">
        <title>Genomic Encyclopedia of Type Strains, Phase IV (KMG-IV): sequencing the most valuable type-strain genomes for metagenomic binning, comparative biology and taxonomic classification.</title>
        <authorList>
            <person name="Goeker M."/>
        </authorList>
    </citation>
    <scope>NUCLEOTIDE SEQUENCE [LARGE SCALE GENOMIC DNA]</scope>
    <source>
        <strain evidence="2 3">DSM 28303</strain>
    </source>
</reference>
<organism evidence="2 3">
    <name type="scientific">Streptococcus rupicaprae</name>
    <dbReference type="NCBI Taxonomy" id="759619"/>
    <lineage>
        <taxon>Bacteria</taxon>
        <taxon>Bacillati</taxon>
        <taxon>Bacillota</taxon>
        <taxon>Bacilli</taxon>
        <taxon>Lactobacillales</taxon>
        <taxon>Streptococcaceae</taxon>
        <taxon>Streptococcus</taxon>
    </lineage>
</organism>
<comment type="caution">
    <text evidence="2">The sequence shown here is derived from an EMBL/GenBank/DDBJ whole genome shotgun (WGS) entry which is preliminary data.</text>
</comment>